<sequence>MLFDLRMEVIVHRLTFGNQVKGSSCSILAGKEGSERRRKNRAKVKNKLLGNGDIKFRMVRMKKATEGAVKASGSVHCRLLKKLVRVKTPLAIIKRAQSSSSEN</sequence>
<name>A0ABS8RMR2_DATST</name>
<gene>
    <name evidence="1" type="ORF">HAX54_018890</name>
</gene>
<keyword evidence="2" id="KW-1185">Reference proteome</keyword>
<proteinExistence type="predicted"/>
<reference evidence="1 2" key="1">
    <citation type="journal article" date="2021" name="BMC Genomics">
        <title>Datura genome reveals duplications of psychoactive alkaloid biosynthetic genes and high mutation rate following tissue culture.</title>
        <authorList>
            <person name="Rajewski A."/>
            <person name="Carter-House D."/>
            <person name="Stajich J."/>
            <person name="Litt A."/>
        </authorList>
    </citation>
    <scope>NUCLEOTIDE SEQUENCE [LARGE SCALE GENOMIC DNA]</scope>
    <source>
        <strain evidence="1">AR-01</strain>
    </source>
</reference>
<evidence type="ECO:0000313" key="1">
    <source>
        <dbReference type="EMBL" id="MCD7446919.1"/>
    </source>
</evidence>
<comment type="caution">
    <text evidence="1">The sequence shown here is derived from an EMBL/GenBank/DDBJ whole genome shotgun (WGS) entry which is preliminary data.</text>
</comment>
<dbReference type="EMBL" id="JACEIK010000023">
    <property type="protein sequence ID" value="MCD7446919.1"/>
    <property type="molecule type" value="Genomic_DNA"/>
</dbReference>
<accession>A0ABS8RMR2</accession>
<organism evidence="1 2">
    <name type="scientific">Datura stramonium</name>
    <name type="common">Jimsonweed</name>
    <name type="synonym">Common thornapple</name>
    <dbReference type="NCBI Taxonomy" id="4076"/>
    <lineage>
        <taxon>Eukaryota</taxon>
        <taxon>Viridiplantae</taxon>
        <taxon>Streptophyta</taxon>
        <taxon>Embryophyta</taxon>
        <taxon>Tracheophyta</taxon>
        <taxon>Spermatophyta</taxon>
        <taxon>Magnoliopsida</taxon>
        <taxon>eudicotyledons</taxon>
        <taxon>Gunneridae</taxon>
        <taxon>Pentapetalae</taxon>
        <taxon>asterids</taxon>
        <taxon>lamiids</taxon>
        <taxon>Solanales</taxon>
        <taxon>Solanaceae</taxon>
        <taxon>Solanoideae</taxon>
        <taxon>Datureae</taxon>
        <taxon>Datura</taxon>
    </lineage>
</organism>
<protein>
    <submittedName>
        <fullName evidence="1">Uncharacterized protein</fullName>
    </submittedName>
</protein>
<dbReference type="Proteomes" id="UP000823775">
    <property type="component" value="Unassembled WGS sequence"/>
</dbReference>
<evidence type="ECO:0000313" key="2">
    <source>
        <dbReference type="Proteomes" id="UP000823775"/>
    </source>
</evidence>